<evidence type="ECO:0000256" key="2">
    <source>
        <dbReference type="ARBA" id="ARBA00022448"/>
    </source>
</evidence>
<evidence type="ECO:0000256" key="6">
    <source>
        <dbReference type="ARBA" id="ARBA00023136"/>
    </source>
</evidence>
<keyword evidence="2 7" id="KW-0813">Transport</keyword>
<dbReference type="GO" id="GO:0043190">
    <property type="term" value="C:ATP-binding cassette (ABC) transporter complex"/>
    <property type="evidence" value="ECO:0007669"/>
    <property type="project" value="InterPro"/>
</dbReference>
<keyword evidence="5 7" id="KW-1133">Transmembrane helix</keyword>
<dbReference type="NCBIfam" id="TIGR01726">
    <property type="entry name" value="HEQRo_perm_3TM"/>
    <property type="match status" value="1"/>
</dbReference>
<comment type="similarity">
    <text evidence="7">Belongs to the binding-protein-dependent transport system permease family.</text>
</comment>
<dbReference type="InterPro" id="IPR035906">
    <property type="entry name" value="MetI-like_sf"/>
</dbReference>
<dbReference type="HOGENOM" id="CLU_019602_16_1_3"/>
<dbReference type="EMBL" id="CP000878">
    <property type="protein sequence ID" value="ABX09408.1"/>
    <property type="molecule type" value="Genomic_DNA"/>
</dbReference>
<dbReference type="GO" id="GO:0022857">
    <property type="term" value="F:transmembrane transporter activity"/>
    <property type="evidence" value="ECO:0007669"/>
    <property type="project" value="InterPro"/>
</dbReference>
<comment type="subcellular location">
    <subcellularLocation>
        <location evidence="1 7">Cell membrane</location>
        <topology evidence="1 7">Multi-pass membrane protein</topology>
    </subcellularLocation>
</comment>
<dbReference type="GO" id="GO:0006865">
    <property type="term" value="P:amino acid transport"/>
    <property type="evidence" value="ECO:0007669"/>
    <property type="project" value="TreeGrafter"/>
</dbReference>
<evidence type="ECO:0000313" key="9">
    <source>
        <dbReference type="EMBL" id="ABX09408.1"/>
    </source>
</evidence>
<feature type="transmembrane region" description="Helical" evidence="7">
    <location>
        <begin position="43"/>
        <end position="64"/>
    </location>
</feature>
<reference evidence="9 10" key="1">
    <citation type="journal article" date="2007" name="PLoS Genet.">
        <title>Patterns and implications of gene gain and loss in the evolution of Prochlorococcus.</title>
        <authorList>
            <person name="Kettler G.C."/>
            <person name="Martiny A.C."/>
            <person name="Huang K."/>
            <person name="Zucker J."/>
            <person name="Coleman M.L."/>
            <person name="Rodrigue S."/>
            <person name="Chen F."/>
            <person name="Lapidus A."/>
            <person name="Ferriera S."/>
            <person name="Johnson J."/>
            <person name="Steglich C."/>
            <person name="Church G.M."/>
            <person name="Richardson P."/>
            <person name="Chisholm S.W."/>
        </authorList>
    </citation>
    <scope>NUCLEOTIDE SEQUENCE [LARGE SCALE GENOMIC DNA]</scope>
    <source>
        <strain evidence="10">MIT 9211</strain>
    </source>
</reference>
<dbReference type="eggNOG" id="COG0765">
    <property type="taxonomic scope" value="Bacteria"/>
</dbReference>
<proteinExistence type="inferred from homology"/>
<dbReference type="STRING" id="93059.P9211_14771"/>
<dbReference type="SUPFAM" id="SSF161098">
    <property type="entry name" value="MetI-like"/>
    <property type="match status" value="1"/>
</dbReference>
<keyword evidence="10" id="KW-1185">Reference proteome</keyword>
<organism evidence="9 10">
    <name type="scientific">Prochlorococcus marinus (strain MIT 9211)</name>
    <dbReference type="NCBI Taxonomy" id="93059"/>
    <lineage>
        <taxon>Bacteria</taxon>
        <taxon>Bacillati</taxon>
        <taxon>Cyanobacteriota</taxon>
        <taxon>Cyanophyceae</taxon>
        <taxon>Synechococcales</taxon>
        <taxon>Prochlorococcaceae</taxon>
        <taxon>Prochlorococcus</taxon>
    </lineage>
</organism>
<accession>A9BC46</accession>
<evidence type="ECO:0000256" key="1">
    <source>
        <dbReference type="ARBA" id="ARBA00004651"/>
    </source>
</evidence>
<keyword evidence="3" id="KW-1003">Cell membrane</keyword>
<dbReference type="PROSITE" id="PS50928">
    <property type="entry name" value="ABC_TM1"/>
    <property type="match status" value="1"/>
</dbReference>
<dbReference type="KEGG" id="pmj:P9211_14771"/>
<feature type="transmembrane region" description="Helical" evidence="7">
    <location>
        <begin position="202"/>
        <end position="219"/>
    </location>
</feature>
<evidence type="ECO:0000256" key="5">
    <source>
        <dbReference type="ARBA" id="ARBA00022989"/>
    </source>
</evidence>
<dbReference type="Gene3D" id="1.10.3720.10">
    <property type="entry name" value="MetI-like"/>
    <property type="match status" value="1"/>
</dbReference>
<gene>
    <name evidence="9" type="ordered locus">P9211_14771</name>
</gene>
<evidence type="ECO:0000259" key="8">
    <source>
        <dbReference type="PROSITE" id="PS50928"/>
    </source>
</evidence>
<dbReference type="OrthoDB" id="9805999at2"/>
<evidence type="ECO:0000256" key="7">
    <source>
        <dbReference type="RuleBase" id="RU363032"/>
    </source>
</evidence>
<dbReference type="PANTHER" id="PTHR30614">
    <property type="entry name" value="MEMBRANE COMPONENT OF AMINO ACID ABC TRANSPORTER"/>
    <property type="match status" value="1"/>
</dbReference>
<feature type="transmembrane region" description="Helical" evidence="7">
    <location>
        <begin position="100"/>
        <end position="121"/>
    </location>
</feature>
<feature type="transmembrane region" description="Helical" evidence="7">
    <location>
        <begin position="15"/>
        <end position="36"/>
    </location>
</feature>
<feature type="transmembrane region" description="Helical" evidence="7">
    <location>
        <begin position="306"/>
        <end position="324"/>
    </location>
</feature>
<dbReference type="PANTHER" id="PTHR30614:SF41">
    <property type="entry name" value="INNER MEMBRANE AMINO-ACID ABC TRANSPORTER PERMEASE PROTEIN YHDY"/>
    <property type="match status" value="1"/>
</dbReference>
<feature type="domain" description="ABC transmembrane type-1" evidence="8">
    <location>
        <begin position="131"/>
        <end position="325"/>
    </location>
</feature>
<keyword evidence="6 7" id="KW-0472">Membrane</keyword>
<protein>
    <submittedName>
        <fullName evidence="9">ABC-type amino acid transport system, permease component</fullName>
    </submittedName>
</protein>
<dbReference type="AlphaFoldDB" id="A9BC46"/>
<dbReference type="InterPro" id="IPR000515">
    <property type="entry name" value="MetI-like"/>
</dbReference>
<evidence type="ECO:0000256" key="3">
    <source>
        <dbReference type="ARBA" id="ARBA00022475"/>
    </source>
</evidence>
<dbReference type="RefSeq" id="WP_012196029.1">
    <property type="nucleotide sequence ID" value="NC_009976.1"/>
</dbReference>
<dbReference type="Pfam" id="PF00528">
    <property type="entry name" value="BPD_transp_1"/>
    <property type="match status" value="1"/>
</dbReference>
<dbReference type="CDD" id="cd06261">
    <property type="entry name" value="TM_PBP2"/>
    <property type="match status" value="1"/>
</dbReference>
<evidence type="ECO:0000256" key="4">
    <source>
        <dbReference type="ARBA" id="ARBA00022692"/>
    </source>
</evidence>
<dbReference type="Proteomes" id="UP000000788">
    <property type="component" value="Chromosome"/>
</dbReference>
<feature type="transmembrane region" description="Helical" evidence="7">
    <location>
        <begin position="127"/>
        <end position="155"/>
    </location>
</feature>
<feature type="transmembrane region" description="Helical" evidence="7">
    <location>
        <begin position="70"/>
        <end position="88"/>
    </location>
</feature>
<keyword evidence="4 7" id="KW-0812">Transmembrane</keyword>
<feature type="transmembrane region" description="Helical" evidence="7">
    <location>
        <begin position="176"/>
        <end position="196"/>
    </location>
</feature>
<dbReference type="InterPro" id="IPR010065">
    <property type="entry name" value="AA_ABC_transptr_permease_3TM"/>
</dbReference>
<name>A9BC46_PROM4</name>
<sequence length="339" mass="37914">MNHLSEKINYVRRVGFSNVFDGLITLSFIFCIGFLLKNLLQWLFFRANWTVVTHNLSLYTFGIFPPDQRWRPTLWLFSLLALTTVTLLRPGLPWVRKLIPIAWISAVPVGIYLLSGGLGLLPISSRYWGGLTLTLFLMASSALIAFPLGMIFAIGRQSEHFLIKYLSAIYIDTLRAIPLIAILFFGQLLIPLFLPFGLEINRVLRAVIAFALFVSAYVAEDIRGGLQAIPTSQIEAAKALGLTDFQIKQFIVLPQAITIAIPALANQAIGLLQNTSLMAILGLVELLGISRSILANPEFIGRYVEVYVWLALIYWLVCTVIAILSRHIEQRMKIGKSHS</sequence>
<evidence type="ECO:0000313" key="10">
    <source>
        <dbReference type="Proteomes" id="UP000000788"/>
    </source>
</evidence>
<dbReference type="InterPro" id="IPR043429">
    <property type="entry name" value="ArtM/GltK/GlnP/TcyL/YhdX-like"/>
</dbReference>